<accession>A0AAV2FGQ8</accession>
<dbReference type="InterPro" id="IPR018164">
    <property type="entry name" value="Ala-tRNA-synth_IIc_N"/>
</dbReference>
<evidence type="ECO:0000256" key="2">
    <source>
        <dbReference type="ARBA" id="ARBA00004496"/>
    </source>
</evidence>
<proteinExistence type="inferred from homology"/>
<gene>
    <name evidence="5" type="ORF">LTRI10_LOCUS37511</name>
</gene>
<dbReference type="InterPro" id="IPR018163">
    <property type="entry name" value="Thr/Ala-tRNA-synth_IIc_edit"/>
</dbReference>
<dbReference type="GO" id="GO:0003676">
    <property type="term" value="F:nucleic acid binding"/>
    <property type="evidence" value="ECO:0007669"/>
    <property type="project" value="InterPro"/>
</dbReference>
<dbReference type="SUPFAM" id="SSF50447">
    <property type="entry name" value="Translation proteins"/>
    <property type="match status" value="1"/>
</dbReference>
<protein>
    <recommendedName>
        <fullName evidence="4">Alanyl-transfer RNA synthetases family profile domain-containing protein</fullName>
    </recommendedName>
</protein>
<organism evidence="5 6">
    <name type="scientific">Linum trigynum</name>
    <dbReference type="NCBI Taxonomy" id="586398"/>
    <lineage>
        <taxon>Eukaryota</taxon>
        <taxon>Viridiplantae</taxon>
        <taxon>Streptophyta</taxon>
        <taxon>Embryophyta</taxon>
        <taxon>Tracheophyta</taxon>
        <taxon>Spermatophyta</taxon>
        <taxon>Magnoliopsida</taxon>
        <taxon>eudicotyledons</taxon>
        <taxon>Gunneridae</taxon>
        <taxon>Pentapetalae</taxon>
        <taxon>rosids</taxon>
        <taxon>fabids</taxon>
        <taxon>Malpighiales</taxon>
        <taxon>Linaceae</taxon>
        <taxon>Linum</taxon>
    </lineage>
</organism>
<name>A0AAV2FGQ8_9ROSI</name>
<keyword evidence="6" id="KW-1185">Reference proteome</keyword>
<dbReference type="Gene3D" id="2.40.30.130">
    <property type="match status" value="1"/>
</dbReference>
<dbReference type="AlphaFoldDB" id="A0AAV2FGQ8"/>
<dbReference type="SUPFAM" id="SSF55186">
    <property type="entry name" value="ThrRS/AlaRS common domain"/>
    <property type="match status" value="1"/>
</dbReference>
<dbReference type="PANTHER" id="PTHR43462:SF2">
    <property type="entry name" value="THREONYL AND ALANYL TRNA SYNTHETASE SECOND ADDITIONAL DOMAIN-CONTAINING PROTEIN"/>
    <property type="match status" value="1"/>
</dbReference>
<dbReference type="Pfam" id="PF01411">
    <property type="entry name" value="tRNA-synt_2c"/>
    <property type="match status" value="1"/>
</dbReference>
<dbReference type="InterPro" id="IPR012947">
    <property type="entry name" value="tRNA_SAD"/>
</dbReference>
<dbReference type="InterPro" id="IPR051335">
    <property type="entry name" value="Alanyl-tRNA_Editing_Enzymes"/>
</dbReference>
<dbReference type="PROSITE" id="PS50860">
    <property type="entry name" value="AA_TRNA_LIGASE_II_ALA"/>
    <property type="match status" value="1"/>
</dbReference>
<dbReference type="Gene3D" id="3.30.980.10">
    <property type="entry name" value="Threonyl-trna Synthetase, Chain A, domain 2"/>
    <property type="match status" value="1"/>
</dbReference>
<dbReference type="GO" id="GO:0004813">
    <property type="term" value="F:alanine-tRNA ligase activity"/>
    <property type="evidence" value="ECO:0007669"/>
    <property type="project" value="InterPro"/>
</dbReference>
<evidence type="ECO:0000256" key="3">
    <source>
        <dbReference type="ARBA" id="ARBA00008429"/>
    </source>
</evidence>
<sequence>MASSQVPTKLDYYDDMQKLETKARVLSFIKGDDGKETLILDATVFYPQGGGQPADTGFITAADVDSATTTTTTFKFTVQDVRSKDGIVYHYGVAEGCSGEDPKKEIKEGTEVFLRVDETRRKLNSRLHSAGHLLDACLPNVGLGHLKPGKAYHFPDGPWVEYKGTVPQNELQTKQKEIEIEANGLISKGGKIIAAEMSYDEACEWCGGSLPDYISKGSNPRIVKLGDNPGCPCGGTHVPDISDIESVKVSQIRTKKGVTKVSYTVEA</sequence>
<evidence type="ECO:0000313" key="6">
    <source>
        <dbReference type="Proteomes" id="UP001497516"/>
    </source>
</evidence>
<dbReference type="GO" id="GO:0005737">
    <property type="term" value="C:cytoplasm"/>
    <property type="evidence" value="ECO:0007669"/>
    <property type="project" value="UniProtKB-SubCell"/>
</dbReference>
<feature type="domain" description="Alanyl-transfer RNA synthetases family profile" evidence="4">
    <location>
        <begin position="1"/>
        <end position="249"/>
    </location>
</feature>
<dbReference type="Proteomes" id="UP001497516">
    <property type="component" value="Chromosome 6"/>
</dbReference>
<dbReference type="FunFam" id="3.30.980.10:FF:000008">
    <property type="entry name" value="Similar to alanyl-tRNA synthetase"/>
    <property type="match status" value="1"/>
</dbReference>
<dbReference type="Pfam" id="PF07973">
    <property type="entry name" value="tRNA_SAD"/>
    <property type="match status" value="1"/>
</dbReference>
<dbReference type="EMBL" id="OZ034819">
    <property type="protein sequence ID" value="CAL1397192.1"/>
    <property type="molecule type" value="Genomic_DNA"/>
</dbReference>
<evidence type="ECO:0000313" key="5">
    <source>
        <dbReference type="EMBL" id="CAL1397192.1"/>
    </source>
</evidence>
<dbReference type="PANTHER" id="PTHR43462">
    <property type="entry name" value="ALANYL-TRNA EDITING PROTEIN"/>
    <property type="match status" value="1"/>
</dbReference>
<dbReference type="GO" id="GO:0005524">
    <property type="term" value="F:ATP binding"/>
    <property type="evidence" value="ECO:0007669"/>
    <property type="project" value="InterPro"/>
</dbReference>
<dbReference type="GO" id="GO:0006419">
    <property type="term" value="P:alanyl-tRNA aminoacylation"/>
    <property type="evidence" value="ECO:0007669"/>
    <property type="project" value="InterPro"/>
</dbReference>
<comment type="subcellular location">
    <subcellularLocation>
        <location evidence="2">Cytoplasm</location>
    </subcellularLocation>
</comment>
<comment type="similarity">
    <text evidence="3">Belongs to the class-II aminoacyl-tRNA synthetase family. Alax-L subfamily.</text>
</comment>
<dbReference type="SMART" id="SM00863">
    <property type="entry name" value="tRNA_SAD"/>
    <property type="match status" value="1"/>
</dbReference>
<evidence type="ECO:0000259" key="4">
    <source>
        <dbReference type="PROSITE" id="PS50860"/>
    </source>
</evidence>
<evidence type="ECO:0000256" key="1">
    <source>
        <dbReference type="ARBA" id="ARBA00001947"/>
    </source>
</evidence>
<dbReference type="InterPro" id="IPR018165">
    <property type="entry name" value="Ala-tRNA-synth_IIc_core"/>
</dbReference>
<dbReference type="InterPro" id="IPR009000">
    <property type="entry name" value="Transl_B-barrel_sf"/>
</dbReference>
<reference evidence="5 6" key="1">
    <citation type="submission" date="2024-04" db="EMBL/GenBank/DDBJ databases">
        <authorList>
            <person name="Fracassetti M."/>
        </authorList>
    </citation>
    <scope>NUCLEOTIDE SEQUENCE [LARGE SCALE GENOMIC DNA]</scope>
</reference>
<comment type="cofactor">
    <cofactor evidence="1">
        <name>Zn(2+)</name>
        <dbReference type="ChEBI" id="CHEBI:29105"/>
    </cofactor>
</comment>